<dbReference type="AlphaFoldDB" id="A0A7C4W759"/>
<dbReference type="Gene3D" id="3.40.50.2300">
    <property type="match status" value="1"/>
</dbReference>
<evidence type="ECO:0000313" key="8">
    <source>
        <dbReference type="EMBL" id="HGQ55070.1"/>
    </source>
</evidence>
<organism evidence="9">
    <name type="scientific">candidate division WOR-3 bacterium</name>
    <dbReference type="NCBI Taxonomy" id="2052148"/>
    <lineage>
        <taxon>Bacteria</taxon>
        <taxon>Bacteria division WOR-3</taxon>
    </lineage>
</organism>
<proteinExistence type="predicted"/>
<evidence type="ECO:0000256" key="5">
    <source>
        <dbReference type="ARBA" id="ARBA00023163"/>
    </source>
</evidence>
<dbReference type="InterPro" id="IPR050595">
    <property type="entry name" value="Bact_response_regulator"/>
</dbReference>
<dbReference type="GO" id="GO:0000160">
    <property type="term" value="P:phosphorelay signal transduction system"/>
    <property type="evidence" value="ECO:0007669"/>
    <property type="project" value="UniProtKB-KW"/>
</dbReference>
<keyword evidence="2" id="KW-0902">Two-component regulatory system</keyword>
<protein>
    <submittedName>
        <fullName evidence="9">Response regulator</fullName>
    </submittedName>
</protein>
<reference evidence="9" key="1">
    <citation type="journal article" date="2020" name="mSystems">
        <title>Genome- and Community-Level Interaction Insights into Carbon Utilization and Element Cycling Functions of Hydrothermarchaeota in Hydrothermal Sediment.</title>
        <authorList>
            <person name="Zhou Z."/>
            <person name="Liu Y."/>
            <person name="Xu W."/>
            <person name="Pan J."/>
            <person name="Luo Z.H."/>
            <person name="Li M."/>
        </authorList>
    </citation>
    <scope>NUCLEOTIDE SEQUENCE [LARGE SCALE GENOMIC DNA]</scope>
    <source>
        <strain evidence="9">SpSt-594</strain>
        <strain evidence="8">SpSt-655</strain>
    </source>
</reference>
<evidence type="ECO:0000256" key="1">
    <source>
        <dbReference type="ARBA" id="ARBA00022553"/>
    </source>
</evidence>
<gene>
    <name evidence="9" type="ORF">ENT60_01535</name>
    <name evidence="8" type="ORF">ENU28_01230</name>
</gene>
<evidence type="ECO:0000259" key="7">
    <source>
        <dbReference type="PROSITE" id="PS50110"/>
    </source>
</evidence>
<accession>A0A7C4W759</accession>
<dbReference type="GO" id="GO:0003677">
    <property type="term" value="F:DNA binding"/>
    <property type="evidence" value="ECO:0007669"/>
    <property type="project" value="UniProtKB-KW"/>
</dbReference>
<keyword evidence="1 6" id="KW-0597">Phosphoprotein</keyword>
<evidence type="ECO:0000256" key="6">
    <source>
        <dbReference type="PROSITE-ProRule" id="PRU00169"/>
    </source>
</evidence>
<evidence type="ECO:0000313" key="9">
    <source>
        <dbReference type="EMBL" id="HGU47230.1"/>
    </source>
</evidence>
<dbReference type="FunFam" id="3.40.50.2300:FF:000001">
    <property type="entry name" value="DNA-binding response regulator PhoB"/>
    <property type="match status" value="1"/>
</dbReference>
<evidence type="ECO:0000256" key="2">
    <source>
        <dbReference type="ARBA" id="ARBA00023012"/>
    </source>
</evidence>
<feature type="modified residue" description="4-aspartylphosphate" evidence="6">
    <location>
        <position position="52"/>
    </location>
</feature>
<keyword evidence="4" id="KW-0238">DNA-binding</keyword>
<keyword evidence="3" id="KW-0805">Transcription regulation</keyword>
<evidence type="ECO:0000256" key="4">
    <source>
        <dbReference type="ARBA" id="ARBA00023125"/>
    </source>
</evidence>
<keyword evidence="5" id="KW-0804">Transcription</keyword>
<dbReference type="SMART" id="SM00448">
    <property type="entry name" value="REC"/>
    <property type="match status" value="1"/>
</dbReference>
<name>A0A7C4W759_UNCW3</name>
<dbReference type="EMBL" id="DSZH01000070">
    <property type="protein sequence ID" value="HGU47230.1"/>
    <property type="molecule type" value="Genomic_DNA"/>
</dbReference>
<dbReference type="CDD" id="cd17574">
    <property type="entry name" value="REC_OmpR"/>
    <property type="match status" value="1"/>
</dbReference>
<dbReference type="InterPro" id="IPR001789">
    <property type="entry name" value="Sig_transdc_resp-reg_receiver"/>
</dbReference>
<dbReference type="InterPro" id="IPR011006">
    <property type="entry name" value="CheY-like_superfamily"/>
</dbReference>
<dbReference type="PROSITE" id="PS50110">
    <property type="entry name" value="RESPONSE_REGULATORY"/>
    <property type="match status" value="1"/>
</dbReference>
<evidence type="ECO:0000256" key="3">
    <source>
        <dbReference type="ARBA" id="ARBA00023015"/>
    </source>
</evidence>
<dbReference type="Pfam" id="PF00072">
    <property type="entry name" value="Response_reg"/>
    <property type="match status" value="1"/>
</dbReference>
<dbReference type="PANTHER" id="PTHR44591">
    <property type="entry name" value="STRESS RESPONSE REGULATOR PROTEIN 1"/>
    <property type="match status" value="1"/>
</dbReference>
<dbReference type="EMBL" id="DTBX01000047">
    <property type="protein sequence ID" value="HGQ55070.1"/>
    <property type="molecule type" value="Genomic_DNA"/>
</dbReference>
<feature type="domain" description="Response regulatory" evidence="7">
    <location>
        <begin position="3"/>
        <end position="119"/>
    </location>
</feature>
<dbReference type="SUPFAM" id="SSF52172">
    <property type="entry name" value="CheY-like"/>
    <property type="match status" value="1"/>
</dbReference>
<sequence>MKKILIIEDEEAIRFILEKRLNDAGYLTISAENGIEGLNKARRENPDLIILDLMLPGIDGYQVCSILKKDRRYTHIPIIILTARIQQKDYELAMQLGADAFLTKPFESQVLLSKIEELLKNNKGKE</sequence>
<comment type="caution">
    <text evidence="9">The sequence shown here is derived from an EMBL/GenBank/DDBJ whole genome shotgun (WGS) entry which is preliminary data.</text>
</comment>
<dbReference type="PANTHER" id="PTHR44591:SF3">
    <property type="entry name" value="RESPONSE REGULATORY DOMAIN-CONTAINING PROTEIN"/>
    <property type="match status" value="1"/>
</dbReference>